<name>A0A261G1E2_9BIFI</name>
<dbReference type="AlphaFoldDB" id="A0A261G1E2"/>
<evidence type="ECO:0000313" key="5">
    <source>
        <dbReference type="Proteomes" id="UP000216057"/>
    </source>
</evidence>
<dbReference type="Proteomes" id="UP000216057">
    <property type="component" value="Unassembled WGS sequence"/>
</dbReference>
<keyword evidence="1" id="KW-0812">Transmembrane</keyword>
<dbReference type="RefSeq" id="WP_094637486.1">
    <property type="nucleotide sequence ID" value="NZ_CP062938.1"/>
</dbReference>
<dbReference type="Proteomes" id="UP000593943">
    <property type="component" value="Chromosome"/>
</dbReference>
<gene>
    <name evidence="4" type="ORF">BE0216_07690</name>
    <name evidence="3" type="ORF">BEUL_1973</name>
</gene>
<keyword evidence="6" id="KW-1185">Reference proteome</keyword>
<feature type="transmembrane region" description="Helical" evidence="1">
    <location>
        <begin position="20"/>
        <end position="44"/>
    </location>
</feature>
<dbReference type="EMBL" id="CP062938">
    <property type="protein sequence ID" value="QOL32347.1"/>
    <property type="molecule type" value="Genomic_DNA"/>
</dbReference>
<accession>A0A261G1E2</accession>
<dbReference type="OrthoDB" id="3267444at2"/>
<reference evidence="3 5" key="1">
    <citation type="journal article" date="2017" name="BMC Genomics">
        <title>Comparative genomic and phylogenomic analyses of the Bifidobacteriaceae family.</title>
        <authorList>
            <person name="Lugli G.A."/>
            <person name="Milani C."/>
            <person name="Turroni F."/>
            <person name="Duranti S."/>
            <person name="Mancabelli L."/>
            <person name="Mangifesta M."/>
            <person name="Ferrario C."/>
            <person name="Modesto M."/>
            <person name="Mattarelli P."/>
            <person name="Jiri K."/>
            <person name="van Sinderen D."/>
            <person name="Ventura M."/>
        </authorList>
    </citation>
    <scope>NUCLEOTIDE SEQUENCE [LARGE SCALE GENOMIC DNA]</scope>
    <source>
        <strain evidence="3 5">DSM 100216</strain>
    </source>
</reference>
<dbReference type="KEGG" id="beu:BE0216_07690"/>
<evidence type="ECO:0000256" key="1">
    <source>
        <dbReference type="SAM" id="Phobius"/>
    </source>
</evidence>
<evidence type="ECO:0000313" key="6">
    <source>
        <dbReference type="Proteomes" id="UP000593943"/>
    </source>
</evidence>
<sequence length="206" mass="22211">MTQHDERQARKEYVRQRQRLVFTVSGAALAVALVIALLFFFHVFGLGLKESPVVQPNYGNTAPCAVDGEDGTKATYVANGQVTVRVRNGTDHMGLGSAVGNALANRNFTIQVVDTYSSSNVTRTVLYFGKNAINEAYTLAANFTDATMVMTAREDKLIDVVIGATFNDLRDTDEVPQAGAEITSIEGCVAADSMTDLPEDTEHTAV</sequence>
<proteinExistence type="predicted"/>
<dbReference type="Gene3D" id="3.30.70.2390">
    <property type="match status" value="1"/>
</dbReference>
<organism evidence="3 5">
    <name type="scientific">Bifidobacterium eulemuris</name>
    <dbReference type="NCBI Taxonomy" id="1765219"/>
    <lineage>
        <taxon>Bacteria</taxon>
        <taxon>Bacillati</taxon>
        <taxon>Actinomycetota</taxon>
        <taxon>Actinomycetes</taxon>
        <taxon>Bifidobacteriales</taxon>
        <taxon>Bifidobacteriaceae</taxon>
        <taxon>Bifidobacterium</taxon>
    </lineage>
</organism>
<keyword evidence="1" id="KW-1133">Transmembrane helix</keyword>
<evidence type="ECO:0000313" key="3">
    <source>
        <dbReference type="EMBL" id="OZG65230.1"/>
    </source>
</evidence>
<feature type="domain" description="LytR/CpsA/Psr regulator C-terminal" evidence="2">
    <location>
        <begin position="81"/>
        <end position="166"/>
    </location>
</feature>
<keyword evidence="1" id="KW-0472">Membrane</keyword>
<dbReference type="Pfam" id="PF13399">
    <property type="entry name" value="LytR_C"/>
    <property type="match status" value="1"/>
</dbReference>
<dbReference type="InterPro" id="IPR027381">
    <property type="entry name" value="LytR/CpsA/Psr_C"/>
</dbReference>
<reference evidence="4 6" key="2">
    <citation type="submission" date="2020-10" db="EMBL/GenBank/DDBJ databases">
        <title>Genome sequencing of Bifidobacterium eulemuris_DSMZ_100216.</title>
        <authorList>
            <person name="Kim J."/>
        </authorList>
    </citation>
    <scope>NUCLEOTIDE SEQUENCE [LARGE SCALE GENOMIC DNA]</scope>
    <source>
        <strain evidence="4 6">DSM 100216</strain>
    </source>
</reference>
<protein>
    <submittedName>
        <fullName evidence="4">LytR C-terminal domain-containing protein</fullName>
    </submittedName>
    <submittedName>
        <fullName evidence="3">LytR cell envelope-related transcriptional attenuator</fullName>
    </submittedName>
</protein>
<evidence type="ECO:0000259" key="2">
    <source>
        <dbReference type="Pfam" id="PF13399"/>
    </source>
</evidence>
<evidence type="ECO:0000313" key="4">
    <source>
        <dbReference type="EMBL" id="QOL32347.1"/>
    </source>
</evidence>
<dbReference type="EMBL" id="MWWZ01000012">
    <property type="protein sequence ID" value="OZG65230.1"/>
    <property type="molecule type" value="Genomic_DNA"/>
</dbReference>